<feature type="domain" description="HTH marR-type" evidence="4">
    <location>
        <begin position="1"/>
        <end position="133"/>
    </location>
</feature>
<dbReference type="SUPFAM" id="SSF46785">
    <property type="entry name" value="Winged helix' DNA-binding domain"/>
    <property type="match status" value="1"/>
</dbReference>
<dbReference type="PANTHER" id="PTHR42756">
    <property type="entry name" value="TRANSCRIPTIONAL REGULATOR, MARR"/>
    <property type="match status" value="1"/>
</dbReference>
<evidence type="ECO:0000256" key="1">
    <source>
        <dbReference type="ARBA" id="ARBA00023015"/>
    </source>
</evidence>
<dbReference type="Proteomes" id="UP001501166">
    <property type="component" value="Unassembled WGS sequence"/>
</dbReference>
<sequence>MEYLMRYISRTSRLSELYRNEKLKEYGLGGIHHTYILNICRHPGVTQDELADLIFVNKSNVTRQLAILEKKGYVNRQPSPSDKRKLLVYPTAKTKAVYPEVVKVLKEWNQIILKNLSEEEQAIVGNALKNMMSQAKEAVEQTN</sequence>
<evidence type="ECO:0000313" key="6">
    <source>
        <dbReference type="Proteomes" id="UP001501166"/>
    </source>
</evidence>
<proteinExistence type="predicted"/>
<evidence type="ECO:0000256" key="3">
    <source>
        <dbReference type="ARBA" id="ARBA00023163"/>
    </source>
</evidence>
<dbReference type="InterPro" id="IPR036388">
    <property type="entry name" value="WH-like_DNA-bd_sf"/>
</dbReference>
<gene>
    <name evidence="5" type="ORF">GCM10008932_08010</name>
</gene>
<keyword evidence="1" id="KW-0805">Transcription regulation</keyword>
<keyword evidence="3" id="KW-0804">Transcription</keyword>
<keyword evidence="6" id="KW-1185">Reference proteome</keyword>
<comment type="caution">
    <text evidence="5">The sequence shown here is derived from an EMBL/GenBank/DDBJ whole genome shotgun (WGS) entry which is preliminary data.</text>
</comment>
<dbReference type="Pfam" id="PF12802">
    <property type="entry name" value="MarR_2"/>
    <property type="match status" value="1"/>
</dbReference>
<dbReference type="SMART" id="SM00347">
    <property type="entry name" value="HTH_MARR"/>
    <property type="match status" value="1"/>
</dbReference>
<dbReference type="InterPro" id="IPR000835">
    <property type="entry name" value="HTH_MarR-typ"/>
</dbReference>
<accession>A0ABN0X852</accession>
<organism evidence="5 6">
    <name type="scientific">Alkalibacterium iburiense</name>
    <dbReference type="NCBI Taxonomy" id="290589"/>
    <lineage>
        <taxon>Bacteria</taxon>
        <taxon>Bacillati</taxon>
        <taxon>Bacillota</taxon>
        <taxon>Bacilli</taxon>
        <taxon>Lactobacillales</taxon>
        <taxon>Carnobacteriaceae</taxon>
        <taxon>Alkalibacterium</taxon>
    </lineage>
</organism>
<protein>
    <submittedName>
        <fullName evidence="5">MarR family transcriptional regulator</fullName>
    </submittedName>
</protein>
<dbReference type="RefSeq" id="WP_343754256.1">
    <property type="nucleotide sequence ID" value="NZ_BAAACW010000048.1"/>
</dbReference>
<reference evidence="5 6" key="1">
    <citation type="journal article" date="2019" name="Int. J. Syst. Evol. Microbiol.">
        <title>The Global Catalogue of Microorganisms (GCM) 10K type strain sequencing project: providing services to taxonomists for standard genome sequencing and annotation.</title>
        <authorList>
            <consortium name="The Broad Institute Genomics Platform"/>
            <consortium name="The Broad Institute Genome Sequencing Center for Infectious Disease"/>
            <person name="Wu L."/>
            <person name="Ma J."/>
        </authorList>
    </citation>
    <scope>NUCLEOTIDE SEQUENCE [LARGE SCALE GENOMIC DNA]</scope>
    <source>
        <strain evidence="5 6">JCM 12662</strain>
    </source>
</reference>
<evidence type="ECO:0000259" key="4">
    <source>
        <dbReference type="PROSITE" id="PS50995"/>
    </source>
</evidence>
<keyword evidence="2" id="KW-0238">DNA-binding</keyword>
<dbReference type="EMBL" id="BAAACW010000048">
    <property type="protein sequence ID" value="GAA0357574.1"/>
    <property type="molecule type" value="Genomic_DNA"/>
</dbReference>
<dbReference type="PANTHER" id="PTHR42756:SF1">
    <property type="entry name" value="TRANSCRIPTIONAL REPRESSOR OF EMRAB OPERON"/>
    <property type="match status" value="1"/>
</dbReference>
<dbReference type="InterPro" id="IPR036390">
    <property type="entry name" value="WH_DNA-bd_sf"/>
</dbReference>
<dbReference type="Gene3D" id="1.10.10.10">
    <property type="entry name" value="Winged helix-like DNA-binding domain superfamily/Winged helix DNA-binding domain"/>
    <property type="match status" value="1"/>
</dbReference>
<dbReference type="PROSITE" id="PS50995">
    <property type="entry name" value="HTH_MARR_2"/>
    <property type="match status" value="1"/>
</dbReference>
<evidence type="ECO:0000256" key="2">
    <source>
        <dbReference type="ARBA" id="ARBA00023125"/>
    </source>
</evidence>
<name>A0ABN0X852_9LACT</name>
<evidence type="ECO:0000313" key="5">
    <source>
        <dbReference type="EMBL" id="GAA0357574.1"/>
    </source>
</evidence>
<dbReference type="PRINTS" id="PR00598">
    <property type="entry name" value="HTHMARR"/>
</dbReference>